<name>A0A5S9IM06_UABAM</name>
<feature type="transmembrane region" description="Helical" evidence="6">
    <location>
        <begin position="342"/>
        <end position="360"/>
    </location>
</feature>
<feature type="transmembrane region" description="Helical" evidence="6">
    <location>
        <begin position="318"/>
        <end position="336"/>
    </location>
</feature>
<dbReference type="Pfam" id="PF00359">
    <property type="entry name" value="PTS_EIIA_2"/>
    <property type="match status" value="1"/>
</dbReference>
<feature type="transmembrane region" description="Helical" evidence="6">
    <location>
        <begin position="88"/>
        <end position="113"/>
    </location>
</feature>
<evidence type="ECO:0000259" key="7">
    <source>
        <dbReference type="PROSITE" id="PS51094"/>
    </source>
</evidence>
<comment type="subcellular location">
    <subcellularLocation>
        <location evidence="1">Cell membrane</location>
        <topology evidence="1">Multi-pass membrane protein</topology>
    </subcellularLocation>
</comment>
<keyword evidence="3 6" id="KW-0812">Transmembrane</keyword>
<feature type="transmembrane region" description="Helical" evidence="6">
    <location>
        <begin position="372"/>
        <end position="392"/>
    </location>
</feature>
<feature type="transmembrane region" description="Helical" evidence="6">
    <location>
        <begin position="150"/>
        <end position="170"/>
    </location>
</feature>
<evidence type="ECO:0000313" key="9">
    <source>
        <dbReference type="Proteomes" id="UP000326354"/>
    </source>
</evidence>
<dbReference type="GO" id="GO:0005886">
    <property type="term" value="C:plasma membrane"/>
    <property type="evidence" value="ECO:0007669"/>
    <property type="project" value="UniProtKB-SubCell"/>
</dbReference>
<dbReference type="GO" id="GO:0022857">
    <property type="term" value="F:transmembrane transporter activity"/>
    <property type="evidence" value="ECO:0007669"/>
    <property type="project" value="InterPro"/>
</dbReference>
<organism evidence="8 9">
    <name type="scientific">Uabimicrobium amorphum</name>
    <dbReference type="NCBI Taxonomy" id="2596890"/>
    <lineage>
        <taxon>Bacteria</taxon>
        <taxon>Pseudomonadati</taxon>
        <taxon>Planctomycetota</taxon>
        <taxon>Candidatus Uabimicrobiia</taxon>
        <taxon>Candidatus Uabimicrobiales</taxon>
        <taxon>Candidatus Uabimicrobiaceae</taxon>
        <taxon>Candidatus Uabimicrobium</taxon>
    </lineage>
</organism>
<dbReference type="PANTHER" id="PTHR42770">
    <property type="entry name" value="AMINO ACID TRANSPORTER-RELATED"/>
    <property type="match status" value="1"/>
</dbReference>
<dbReference type="InterPro" id="IPR050367">
    <property type="entry name" value="APC_superfamily"/>
</dbReference>
<evidence type="ECO:0000256" key="4">
    <source>
        <dbReference type="ARBA" id="ARBA00022989"/>
    </source>
</evidence>
<feature type="transmembrane region" description="Helical" evidence="6">
    <location>
        <begin position="119"/>
        <end position="138"/>
    </location>
</feature>
<feature type="transmembrane region" description="Helical" evidence="6">
    <location>
        <begin position="12"/>
        <end position="32"/>
    </location>
</feature>
<keyword evidence="4 6" id="KW-1133">Transmembrane helix</keyword>
<dbReference type="Pfam" id="PF13520">
    <property type="entry name" value="AA_permease_2"/>
    <property type="match status" value="1"/>
</dbReference>
<evidence type="ECO:0000256" key="5">
    <source>
        <dbReference type="ARBA" id="ARBA00023136"/>
    </source>
</evidence>
<protein>
    <submittedName>
        <fullName evidence="8">Amino acid transporter</fullName>
    </submittedName>
</protein>
<dbReference type="PROSITE" id="PS51094">
    <property type="entry name" value="PTS_EIIA_TYPE_2"/>
    <property type="match status" value="1"/>
</dbReference>
<feature type="transmembrane region" description="Helical" evidence="6">
    <location>
        <begin position="182"/>
        <end position="200"/>
    </location>
</feature>
<feature type="domain" description="PTS EIIA type-2" evidence="7">
    <location>
        <begin position="467"/>
        <end position="612"/>
    </location>
</feature>
<dbReference type="PANTHER" id="PTHR42770:SF11">
    <property type="entry name" value="INNER MEMBRANE TRANSPORT PROTEIN YBAT"/>
    <property type="match status" value="1"/>
</dbReference>
<dbReference type="Gene3D" id="3.40.930.10">
    <property type="entry name" value="Mannitol-specific EII, Chain A"/>
    <property type="match status" value="1"/>
</dbReference>
<dbReference type="AlphaFoldDB" id="A0A5S9IM06"/>
<reference evidence="8 9" key="1">
    <citation type="submission" date="2019-08" db="EMBL/GenBank/DDBJ databases">
        <title>Complete genome sequence of Candidatus Uab amorphum.</title>
        <authorList>
            <person name="Shiratori T."/>
            <person name="Suzuki S."/>
            <person name="Kakizawa Y."/>
            <person name="Ishida K."/>
        </authorList>
    </citation>
    <scope>NUCLEOTIDE SEQUENCE [LARGE SCALE GENOMIC DNA]</scope>
    <source>
        <strain evidence="8 9">SRT547</strain>
    </source>
</reference>
<evidence type="ECO:0000256" key="2">
    <source>
        <dbReference type="ARBA" id="ARBA00022475"/>
    </source>
</evidence>
<evidence type="ECO:0000256" key="3">
    <source>
        <dbReference type="ARBA" id="ARBA00022692"/>
    </source>
</evidence>
<dbReference type="InterPro" id="IPR002293">
    <property type="entry name" value="AA/rel_permease1"/>
</dbReference>
<feature type="transmembrane region" description="Helical" evidence="6">
    <location>
        <begin position="221"/>
        <end position="242"/>
    </location>
</feature>
<keyword evidence="9" id="KW-1185">Reference proteome</keyword>
<dbReference type="InterPro" id="IPR016152">
    <property type="entry name" value="PTrfase/Anion_transptr"/>
</dbReference>
<feature type="transmembrane region" description="Helical" evidence="6">
    <location>
        <begin position="398"/>
        <end position="417"/>
    </location>
</feature>
<evidence type="ECO:0000256" key="6">
    <source>
        <dbReference type="SAM" id="Phobius"/>
    </source>
</evidence>
<proteinExistence type="predicted"/>
<dbReference type="SUPFAM" id="SSF55804">
    <property type="entry name" value="Phoshotransferase/anion transport protein"/>
    <property type="match status" value="1"/>
</dbReference>
<feature type="transmembrane region" description="Helical" evidence="6">
    <location>
        <begin position="38"/>
        <end position="56"/>
    </location>
</feature>
<keyword evidence="5 6" id="KW-0472">Membrane</keyword>
<dbReference type="InterPro" id="IPR002178">
    <property type="entry name" value="PTS_EIIA_type-2_dom"/>
</dbReference>
<feature type="transmembrane region" description="Helical" evidence="6">
    <location>
        <begin position="266"/>
        <end position="287"/>
    </location>
</feature>
<dbReference type="RefSeq" id="WP_229759375.1">
    <property type="nucleotide sequence ID" value="NZ_AP019860.1"/>
</dbReference>
<dbReference type="Gene3D" id="1.20.1740.10">
    <property type="entry name" value="Amino acid/polyamine transporter I"/>
    <property type="match status" value="1"/>
</dbReference>
<gene>
    <name evidence="8" type="ORF">UABAM_01862</name>
</gene>
<dbReference type="Proteomes" id="UP000326354">
    <property type="component" value="Chromosome"/>
</dbReference>
<dbReference type="KEGG" id="uam:UABAM_01862"/>
<accession>A0A5S9IM06</accession>
<evidence type="ECO:0000256" key="1">
    <source>
        <dbReference type="ARBA" id="ARBA00004651"/>
    </source>
</evidence>
<keyword evidence="2" id="KW-1003">Cell membrane</keyword>
<dbReference type="EMBL" id="AP019860">
    <property type="protein sequence ID" value="BBM83510.1"/>
    <property type="molecule type" value="Genomic_DNA"/>
</dbReference>
<sequence length="616" mass="67766">MLKKNLRSLDVFCLATGTMISSGLFVLPGIAFEKIGPAIIVAYGLAALFVIPAMFSKIELATAMPKAGGSYFFIERSLGPLMGTFSGFLNWLSIALKAGFALIGIGTIGAQFLPFSQEVGIKLVAISSCIVLTIINLVSVKSVGRLQAILVFSLLGILSLHSFSGIIVVESAKYSPFLHADLQTLFAVAGMIFFSFGGLTKVASVSEEIHNPGRSLPRGMFASFAVVSFFYVFIVFITVGTVEASELSGSLIPIALSAEQIFGERGIIAIEAASLLAFVTTANAGILSASRSPLAMSEDGLLPEVFSHTNKWFDTPHISIFFTSGFIILVVGVLSIENLVKTASTMMILLFILVNISVIVMRSSKLQSYQPVFHSPFYPWLQIIAIVLYTFLIFEMGIVPLLMTAIFALLTGFWYIGYVGRRIDRESAFVYMVKSITAKDIDRSDLEDELRHISLERHGVELDHFDHVIKESLILDIEEAISGKELFRRMSVKLSQRLNIDEEVLYQSFLKRERESSTVVNPGLAIPHVIVDGQNIFDILLVRCKGGVTFSELHQPVKMIIVLIGSADQYDAHLRALMSIAHLVKNPKFKDGWLHARNKEQLRDVVLLLRPREGLS</sequence>
<evidence type="ECO:0000313" key="8">
    <source>
        <dbReference type="EMBL" id="BBM83510.1"/>
    </source>
</evidence>